<evidence type="ECO:0000259" key="1">
    <source>
        <dbReference type="Pfam" id="PF09362"/>
    </source>
</evidence>
<dbReference type="Pfam" id="PF09362">
    <property type="entry name" value="DUF1996"/>
    <property type="match status" value="1"/>
</dbReference>
<dbReference type="EMBL" id="QZBN01000117">
    <property type="protein sequence ID" value="THZ50921.1"/>
    <property type="molecule type" value="Genomic_DNA"/>
</dbReference>
<evidence type="ECO:0000313" key="2">
    <source>
        <dbReference type="EMBL" id="THZ50921.1"/>
    </source>
</evidence>
<dbReference type="AlphaFoldDB" id="A0A4S8WFS7"/>
<dbReference type="PANTHER" id="PTHR43662">
    <property type="match status" value="1"/>
</dbReference>
<reference evidence="2 3" key="1">
    <citation type="submission" date="2018-10" db="EMBL/GenBank/DDBJ databases">
        <title>Fifty Aureobasidium pullulans genomes reveal a recombining polyextremotolerant generalist.</title>
        <authorList>
            <person name="Gostincar C."/>
            <person name="Turk M."/>
            <person name="Zajc J."/>
            <person name="Gunde-Cimerman N."/>
        </authorList>
    </citation>
    <scope>NUCLEOTIDE SEQUENCE [LARGE SCALE GENOMIC DNA]</scope>
    <source>
        <strain evidence="2 3">EXF-3844</strain>
    </source>
</reference>
<gene>
    <name evidence="2" type="ORF">D6C90_02173</name>
</gene>
<proteinExistence type="predicted"/>
<dbReference type="Proteomes" id="UP000310121">
    <property type="component" value="Unassembled WGS sequence"/>
</dbReference>
<organism evidence="2 3">
    <name type="scientific">Aureobasidium pullulans</name>
    <name type="common">Black yeast</name>
    <name type="synonym">Pullularia pullulans</name>
    <dbReference type="NCBI Taxonomy" id="5580"/>
    <lineage>
        <taxon>Eukaryota</taxon>
        <taxon>Fungi</taxon>
        <taxon>Dikarya</taxon>
        <taxon>Ascomycota</taxon>
        <taxon>Pezizomycotina</taxon>
        <taxon>Dothideomycetes</taxon>
        <taxon>Dothideomycetidae</taxon>
        <taxon>Dothideales</taxon>
        <taxon>Saccotheciaceae</taxon>
        <taxon>Aureobasidium</taxon>
    </lineage>
</organism>
<dbReference type="InterPro" id="IPR018535">
    <property type="entry name" value="DUF1996"/>
</dbReference>
<sequence length="333" mass="36126">MRFARPQALSVHTFVLSYSPISKMLSSFLHLALAASAVQAYTVIVVDHFMYKNIDPIVMPGKYKSHLHEFFGSDAVNVSTTTSAELQQGCSTAQNPNDFSVYWTPALLADVGGKTVPVKPMRFSAYYIGIEAAEVPIPQNYKTIAGNASATAQAQLNKLAGVQWFCEGDSAPASKETAAFPTSTCSTHLQNLLLFHDCVNVDTLESAYSGTQNWVNGYKAANRCPPNMKRMPQLRFSIRYDLRKVLATGWSGTAPLKLASGNSFSMHGDFINGWVPEAAQNMLKANSKRDFAGVDGPLGKYNAGSICKDKAEDADPNHGTADYATSVQMMRAA</sequence>
<comment type="caution">
    <text evidence="2">The sequence shown here is derived from an EMBL/GenBank/DDBJ whole genome shotgun (WGS) entry which is preliminary data.</text>
</comment>
<name>A0A4S8WFS7_AURPU</name>
<evidence type="ECO:0000313" key="3">
    <source>
        <dbReference type="Proteomes" id="UP000310121"/>
    </source>
</evidence>
<protein>
    <recommendedName>
        <fullName evidence="1">DUF1996 domain-containing protein</fullName>
    </recommendedName>
</protein>
<feature type="domain" description="DUF1996" evidence="1">
    <location>
        <begin position="55"/>
        <end position="274"/>
    </location>
</feature>
<accession>A0A4S8WFS7</accession>
<dbReference type="PANTHER" id="PTHR43662:SF12">
    <property type="entry name" value="DUF1996 DOMAIN-CONTAINING PROTEIN-RELATED"/>
    <property type="match status" value="1"/>
</dbReference>